<evidence type="ECO:0000313" key="5">
    <source>
        <dbReference type="Proteomes" id="UP000583556"/>
    </source>
</evidence>
<protein>
    <submittedName>
        <fullName evidence="4">SDR family oxidoreductase</fullName>
    </submittedName>
</protein>
<sequence>MTRSSASSDPRRVIVVTGAASGIGRGTMLHFAALGWRVVGLDLDGEGLAELAAMLPRSDALTVLCDVGRESQVRRAFARIAAWTDGIDCLVNNAGIADPYCGPLDKLALADWQRWIDASLTAAFLCSREALGLLRARDGASIVHVASTRALQSEPESFAYAAAKGGLCSLTHAMAVSLGPELRVNAVLPGWIETGPWQSGDRRREPAQSEQDKAQHPVGRVGEVRDIAETIAWLADAGFVTGQQIVVDGGMTRKMIYAQ</sequence>
<name>A0A7Y0GAN6_9SPHN</name>
<feature type="region of interest" description="Disordered" evidence="3">
    <location>
        <begin position="195"/>
        <end position="220"/>
    </location>
</feature>
<dbReference type="InterPro" id="IPR020904">
    <property type="entry name" value="Sc_DH/Rdtase_CS"/>
</dbReference>
<dbReference type="PANTHER" id="PTHR24321">
    <property type="entry name" value="DEHYDROGENASES, SHORT CHAIN"/>
    <property type="match status" value="1"/>
</dbReference>
<proteinExistence type="inferred from homology"/>
<dbReference type="Proteomes" id="UP000583556">
    <property type="component" value="Unassembled WGS sequence"/>
</dbReference>
<dbReference type="FunFam" id="3.40.50.720:FF:000084">
    <property type="entry name" value="Short-chain dehydrogenase reductase"/>
    <property type="match status" value="1"/>
</dbReference>
<evidence type="ECO:0000256" key="2">
    <source>
        <dbReference type="ARBA" id="ARBA00023002"/>
    </source>
</evidence>
<keyword evidence="2" id="KW-0560">Oxidoreductase</keyword>
<dbReference type="EMBL" id="JABBGM010000008">
    <property type="protein sequence ID" value="NML95270.1"/>
    <property type="molecule type" value="Genomic_DNA"/>
</dbReference>
<reference evidence="4 5" key="1">
    <citation type="submission" date="2020-04" db="EMBL/GenBank/DDBJ databases">
        <title>Novosphingobium sp. TW-4 isolated from soil.</title>
        <authorList>
            <person name="Dahal R.H."/>
            <person name="Chaudhary D.K."/>
        </authorList>
    </citation>
    <scope>NUCLEOTIDE SEQUENCE [LARGE SCALE GENOMIC DNA]</scope>
    <source>
        <strain evidence="4 5">TW-4</strain>
    </source>
</reference>
<dbReference type="PANTHER" id="PTHR24321:SF8">
    <property type="entry name" value="ESTRADIOL 17-BETA-DEHYDROGENASE 8-RELATED"/>
    <property type="match status" value="1"/>
</dbReference>
<evidence type="ECO:0000313" key="4">
    <source>
        <dbReference type="EMBL" id="NML95270.1"/>
    </source>
</evidence>
<keyword evidence="5" id="KW-1185">Reference proteome</keyword>
<comment type="similarity">
    <text evidence="1">Belongs to the short-chain dehydrogenases/reductases (SDR) family.</text>
</comment>
<dbReference type="InterPro" id="IPR036291">
    <property type="entry name" value="NAD(P)-bd_dom_sf"/>
</dbReference>
<feature type="compositionally biased region" description="Basic and acidic residues" evidence="3">
    <location>
        <begin position="200"/>
        <end position="215"/>
    </location>
</feature>
<dbReference type="PRINTS" id="PR00080">
    <property type="entry name" value="SDRFAMILY"/>
</dbReference>
<evidence type="ECO:0000256" key="3">
    <source>
        <dbReference type="SAM" id="MobiDB-lite"/>
    </source>
</evidence>
<accession>A0A7Y0GAN6</accession>
<dbReference type="GO" id="GO:0016491">
    <property type="term" value="F:oxidoreductase activity"/>
    <property type="evidence" value="ECO:0007669"/>
    <property type="project" value="UniProtKB-KW"/>
</dbReference>
<dbReference type="Pfam" id="PF13561">
    <property type="entry name" value="adh_short_C2"/>
    <property type="match status" value="1"/>
</dbReference>
<organism evidence="4 5">
    <name type="scientific">Novosphingobium olei</name>
    <dbReference type="NCBI Taxonomy" id="2728851"/>
    <lineage>
        <taxon>Bacteria</taxon>
        <taxon>Pseudomonadati</taxon>
        <taxon>Pseudomonadota</taxon>
        <taxon>Alphaproteobacteria</taxon>
        <taxon>Sphingomonadales</taxon>
        <taxon>Sphingomonadaceae</taxon>
        <taxon>Novosphingobium</taxon>
    </lineage>
</organism>
<comment type="caution">
    <text evidence="4">The sequence shown here is derived from an EMBL/GenBank/DDBJ whole genome shotgun (WGS) entry which is preliminary data.</text>
</comment>
<dbReference type="Gene3D" id="3.40.50.720">
    <property type="entry name" value="NAD(P)-binding Rossmann-like Domain"/>
    <property type="match status" value="1"/>
</dbReference>
<dbReference type="RefSeq" id="WP_169494479.1">
    <property type="nucleotide sequence ID" value="NZ_JABBGM010000008.1"/>
</dbReference>
<gene>
    <name evidence="4" type="ORF">HHL27_16465</name>
</gene>
<dbReference type="PROSITE" id="PS00061">
    <property type="entry name" value="ADH_SHORT"/>
    <property type="match status" value="1"/>
</dbReference>
<dbReference type="InterPro" id="IPR002347">
    <property type="entry name" value="SDR_fam"/>
</dbReference>
<evidence type="ECO:0000256" key="1">
    <source>
        <dbReference type="ARBA" id="ARBA00006484"/>
    </source>
</evidence>
<dbReference type="SUPFAM" id="SSF51735">
    <property type="entry name" value="NAD(P)-binding Rossmann-fold domains"/>
    <property type="match status" value="1"/>
</dbReference>
<dbReference type="PRINTS" id="PR00081">
    <property type="entry name" value="GDHRDH"/>
</dbReference>
<dbReference type="AlphaFoldDB" id="A0A7Y0GAN6"/>